<accession>A0ABR8N4S2</accession>
<sequence>MEEVKQMNKDVFRENLLKTIEEISNKKGMAFTDFKFVIEPVKEIDKPLNGADEMMRLNILSEDNIGNKKLSLDNAVNILCGLQPLVPIWIDVHFADMNEYTAIFKLRCSLRFRKPTLLRNAETGHAPFKAIVQE</sequence>
<comment type="caution">
    <text evidence="1">The sequence shown here is derived from an EMBL/GenBank/DDBJ whole genome shotgun (WGS) entry which is preliminary data.</text>
</comment>
<evidence type="ECO:0000313" key="2">
    <source>
        <dbReference type="Proteomes" id="UP000609346"/>
    </source>
</evidence>
<name>A0ABR8N4S2_9BACL</name>
<proteinExistence type="predicted"/>
<gene>
    <name evidence="1" type="ORF">H8B09_26935</name>
</gene>
<reference evidence="1 2" key="1">
    <citation type="submission" date="2020-09" db="EMBL/GenBank/DDBJ databases">
        <title>Paenibacillus sp. strain PR3 16S rRNA gene Genome sequencing and assembly.</title>
        <authorList>
            <person name="Kim J."/>
        </authorList>
    </citation>
    <scope>NUCLEOTIDE SEQUENCE [LARGE SCALE GENOMIC DNA]</scope>
    <source>
        <strain evidence="1 2">PR3</strain>
    </source>
</reference>
<dbReference type="Proteomes" id="UP000609346">
    <property type="component" value="Unassembled WGS sequence"/>
</dbReference>
<organism evidence="1 2">
    <name type="scientific">Paenibacillus terricola</name>
    <dbReference type="NCBI Taxonomy" id="2763503"/>
    <lineage>
        <taxon>Bacteria</taxon>
        <taxon>Bacillati</taxon>
        <taxon>Bacillota</taxon>
        <taxon>Bacilli</taxon>
        <taxon>Bacillales</taxon>
        <taxon>Paenibacillaceae</taxon>
        <taxon>Paenibacillus</taxon>
    </lineage>
</organism>
<dbReference type="RefSeq" id="WP_191206722.1">
    <property type="nucleotide sequence ID" value="NZ_JACXZA010000009.1"/>
</dbReference>
<evidence type="ECO:0000313" key="1">
    <source>
        <dbReference type="EMBL" id="MBD3922417.1"/>
    </source>
</evidence>
<keyword evidence="2" id="KW-1185">Reference proteome</keyword>
<protein>
    <submittedName>
        <fullName evidence="1">Uncharacterized protein</fullName>
    </submittedName>
</protein>
<dbReference type="EMBL" id="JACXZA010000009">
    <property type="protein sequence ID" value="MBD3922417.1"/>
    <property type="molecule type" value="Genomic_DNA"/>
</dbReference>